<evidence type="ECO:0000313" key="8">
    <source>
        <dbReference type="EMBL" id="JAT36469.1"/>
    </source>
</evidence>
<dbReference type="InterPro" id="IPR055079">
    <property type="entry name" value="POP1_C"/>
</dbReference>
<evidence type="ECO:0000256" key="4">
    <source>
        <dbReference type="SAM" id="MobiDB-lite"/>
    </source>
</evidence>
<dbReference type="Pfam" id="PF06978">
    <property type="entry name" value="POP1_N"/>
    <property type="match status" value="2"/>
</dbReference>
<dbReference type="AlphaFoldDB" id="A0A1B6MKS7"/>
<feature type="region of interest" description="Disordered" evidence="4">
    <location>
        <begin position="686"/>
        <end position="712"/>
    </location>
</feature>
<dbReference type="InterPro" id="IPR012590">
    <property type="entry name" value="POPLD_dom"/>
</dbReference>
<gene>
    <name evidence="8" type="ORF">g.20400</name>
</gene>
<sequence>MAVPREQFDSLLGGKEELPSVVSVVKFVNARCQEISALTEAIEEPQNKHLAFQRMPKHLRRRAMSHNVKRMPRRLREVHFSQLEKSGLPLKGKRPSRKYRRRPSNLLQDYNRRAAANVWLETHIWHAKRFHMVRQWGYQLPQAPTNKGFRACYRASAKHCLLQDLSYLNCIELRGPEADILRGLGQLTSPECGLTFAAKCTLGGVREGRVTMFRRGGYPSQAIGKITFVWRPERDDLARTIWLWSHPAFYNELLGELIAVFQLELSETEMDVDTDGRDLGRTKGSKESRKNVEIEKLSIRNIKNWQKYSSDTVEMVLLKETLNRFRLTGPLAQVVLTEALKCVSVDEFIKPDINGEKTMEVDGLEESRSSWLHEFYKDDNRLQSLQEQCLFWGNVLKDVNSASELSPGMVLSAVVMDPRLSMPSTRTKAVNSGVSGILPDIPRGVRSHSPLWERALRETVTYSKMSAAQLNALRSRALVPGQVSVAWLGPHNVSHLPILLVQNRGSDKQSGYGSGWDVILPAGWGMPVWLGLVYRGARAGGLRETERLTLETASGPLLPPDTVAGRLDSEQTRRDRQEKYFRLPPDKRPNYIKLGVVAPFHCPWERLLQDWHTEGGDRDVYVIRHRGQLDFLKCLLSRTKPAVTCVFSERDKACGLVQVAVEMCGRGTLKEFSMICALGKRDMRLTRDKTGRGPTEPAHEDENEEERKNQRGAHVLKLKRLRKKRVKARREMEERGLFSVKAKEKKSPTEALVKKQLEQMKELWLPTEIKSVKNSCSRSVIGYVTYGGYSFSQSQSCGYGFVALPALLSVLQQSQGYFLVRNVTSLQYYIVRLK</sequence>
<evidence type="ECO:0000259" key="5">
    <source>
        <dbReference type="Pfam" id="PF06978"/>
    </source>
</evidence>
<name>A0A1B6MKS7_9HEMI</name>
<reference evidence="8" key="1">
    <citation type="submission" date="2015-11" db="EMBL/GenBank/DDBJ databases">
        <title>De novo transcriptome assembly of four potential Pierce s Disease insect vectors from Arizona vineyards.</title>
        <authorList>
            <person name="Tassone E.E."/>
        </authorList>
    </citation>
    <scope>NUCLEOTIDE SEQUENCE</scope>
</reference>
<dbReference type="Pfam" id="PF22770">
    <property type="entry name" value="POP1_C"/>
    <property type="match status" value="1"/>
</dbReference>
<evidence type="ECO:0000256" key="2">
    <source>
        <dbReference type="ARBA" id="ARBA00022694"/>
    </source>
</evidence>
<feature type="domain" description="Pop1 N-terminal" evidence="5">
    <location>
        <begin position="27"/>
        <end position="100"/>
    </location>
</feature>
<keyword evidence="3" id="KW-0539">Nucleus</keyword>
<dbReference type="GO" id="GO:0005655">
    <property type="term" value="C:nucleolar ribonuclease P complex"/>
    <property type="evidence" value="ECO:0007669"/>
    <property type="project" value="InterPro"/>
</dbReference>
<dbReference type="Pfam" id="PF08170">
    <property type="entry name" value="POPLD"/>
    <property type="match status" value="1"/>
</dbReference>
<dbReference type="InterPro" id="IPR009723">
    <property type="entry name" value="Pop1_N"/>
</dbReference>
<accession>A0A1B6MKS7</accession>
<comment type="subcellular location">
    <subcellularLocation>
        <location evidence="1">Nucleus</location>
    </subcellularLocation>
</comment>
<dbReference type="GO" id="GO:0000172">
    <property type="term" value="C:ribonuclease MRP complex"/>
    <property type="evidence" value="ECO:0007669"/>
    <property type="project" value="InterPro"/>
</dbReference>
<dbReference type="EMBL" id="GEBQ01003508">
    <property type="protein sequence ID" value="JAT36469.1"/>
    <property type="molecule type" value="Transcribed_RNA"/>
</dbReference>
<dbReference type="InterPro" id="IPR039182">
    <property type="entry name" value="Pop1"/>
</dbReference>
<evidence type="ECO:0000259" key="7">
    <source>
        <dbReference type="Pfam" id="PF22770"/>
    </source>
</evidence>
<feature type="domain" description="POP1 C-terminal" evidence="7">
    <location>
        <begin position="656"/>
        <end position="833"/>
    </location>
</feature>
<keyword evidence="2" id="KW-0819">tRNA processing</keyword>
<dbReference type="PANTHER" id="PTHR22731:SF3">
    <property type="entry name" value="RIBONUCLEASES P_MRP PROTEIN SUBUNIT POP1"/>
    <property type="match status" value="1"/>
</dbReference>
<evidence type="ECO:0000256" key="1">
    <source>
        <dbReference type="ARBA" id="ARBA00004123"/>
    </source>
</evidence>
<feature type="domain" description="POPLD" evidence="6">
    <location>
        <begin position="515"/>
        <end position="604"/>
    </location>
</feature>
<proteinExistence type="predicted"/>
<feature type="domain" description="Pop1 N-terminal" evidence="5">
    <location>
        <begin position="109"/>
        <end position="175"/>
    </location>
</feature>
<dbReference type="GO" id="GO:0001682">
    <property type="term" value="P:tRNA 5'-leader removal"/>
    <property type="evidence" value="ECO:0007669"/>
    <property type="project" value="InterPro"/>
</dbReference>
<dbReference type="PANTHER" id="PTHR22731">
    <property type="entry name" value="RIBONUCLEASES P/MRP PROTEIN SUBUNIT POP1"/>
    <property type="match status" value="1"/>
</dbReference>
<protein>
    <submittedName>
        <fullName evidence="8">Uncharacterized protein</fullName>
    </submittedName>
</protein>
<feature type="non-terminal residue" evidence="8">
    <location>
        <position position="834"/>
    </location>
</feature>
<feature type="compositionally biased region" description="Basic and acidic residues" evidence="4">
    <location>
        <begin position="686"/>
        <end position="709"/>
    </location>
</feature>
<evidence type="ECO:0000259" key="6">
    <source>
        <dbReference type="Pfam" id="PF08170"/>
    </source>
</evidence>
<evidence type="ECO:0000256" key="3">
    <source>
        <dbReference type="ARBA" id="ARBA00023242"/>
    </source>
</evidence>
<organism evidence="8">
    <name type="scientific">Graphocephala atropunctata</name>
    <dbReference type="NCBI Taxonomy" id="36148"/>
    <lineage>
        <taxon>Eukaryota</taxon>
        <taxon>Metazoa</taxon>
        <taxon>Ecdysozoa</taxon>
        <taxon>Arthropoda</taxon>
        <taxon>Hexapoda</taxon>
        <taxon>Insecta</taxon>
        <taxon>Pterygota</taxon>
        <taxon>Neoptera</taxon>
        <taxon>Paraneoptera</taxon>
        <taxon>Hemiptera</taxon>
        <taxon>Auchenorrhyncha</taxon>
        <taxon>Membracoidea</taxon>
        <taxon>Cicadellidae</taxon>
        <taxon>Cicadellinae</taxon>
        <taxon>Cicadellini</taxon>
        <taxon>Graphocephala</taxon>
    </lineage>
</organism>